<dbReference type="GO" id="GO:0005524">
    <property type="term" value="F:ATP binding"/>
    <property type="evidence" value="ECO:0007669"/>
    <property type="project" value="UniProtKB-KW"/>
</dbReference>
<evidence type="ECO:0000256" key="9">
    <source>
        <dbReference type="ARBA" id="ARBA00022840"/>
    </source>
</evidence>
<evidence type="ECO:0000256" key="13">
    <source>
        <dbReference type="ARBA" id="ARBA00023157"/>
    </source>
</evidence>
<proteinExistence type="predicted"/>
<evidence type="ECO:0000256" key="12">
    <source>
        <dbReference type="ARBA" id="ARBA00023137"/>
    </source>
</evidence>
<keyword evidence="12" id="KW-0829">Tyrosine-protein kinase</keyword>
<evidence type="ECO:0000256" key="11">
    <source>
        <dbReference type="ARBA" id="ARBA00023136"/>
    </source>
</evidence>
<evidence type="ECO:0000256" key="15">
    <source>
        <dbReference type="ARBA" id="ARBA00023180"/>
    </source>
</evidence>
<evidence type="ECO:0000313" key="17">
    <source>
        <dbReference type="EMBL" id="THF73942.1"/>
    </source>
</evidence>
<comment type="subcellular location">
    <subcellularLocation>
        <location evidence="1">Cell membrane</location>
        <topology evidence="1">Single-pass type I membrane protein</topology>
    </subcellularLocation>
</comment>
<evidence type="ECO:0000256" key="14">
    <source>
        <dbReference type="ARBA" id="ARBA00023170"/>
    </source>
</evidence>
<evidence type="ECO:0000256" key="4">
    <source>
        <dbReference type="ARBA" id="ARBA00022679"/>
    </source>
</evidence>
<protein>
    <recommendedName>
        <fullName evidence="2">receptor protein-tyrosine kinase</fullName>
        <ecNumber evidence="2">2.7.10.1</ecNumber>
    </recommendedName>
</protein>
<dbReference type="Proteomes" id="UP000310636">
    <property type="component" value="Unassembled WGS sequence"/>
</dbReference>
<evidence type="ECO:0000256" key="2">
    <source>
        <dbReference type="ARBA" id="ARBA00011902"/>
    </source>
</evidence>
<keyword evidence="15" id="KW-0325">Glycoprotein</keyword>
<keyword evidence="5" id="KW-0812">Transmembrane</keyword>
<evidence type="ECO:0000256" key="6">
    <source>
        <dbReference type="ARBA" id="ARBA00022729"/>
    </source>
</evidence>
<keyword evidence="9" id="KW-0067">ATP-binding</keyword>
<evidence type="ECO:0000256" key="1">
    <source>
        <dbReference type="ARBA" id="ARBA00004251"/>
    </source>
</evidence>
<keyword evidence="14" id="KW-0675">Receptor</keyword>
<keyword evidence="8" id="KW-0418">Kinase</keyword>
<evidence type="ECO:0000259" key="16">
    <source>
        <dbReference type="Pfam" id="PF12810"/>
    </source>
</evidence>
<evidence type="ECO:0000256" key="8">
    <source>
        <dbReference type="ARBA" id="ARBA00022777"/>
    </source>
</evidence>
<feature type="domain" description="ALK/LTK-like glycine-rich" evidence="16">
    <location>
        <begin position="71"/>
        <end position="198"/>
    </location>
</feature>
<keyword evidence="7" id="KW-0547">Nucleotide-binding</keyword>
<dbReference type="EC" id="2.7.10.1" evidence="2"/>
<keyword evidence="11" id="KW-0472">Membrane</keyword>
<evidence type="ECO:0000256" key="7">
    <source>
        <dbReference type="ARBA" id="ARBA00022741"/>
    </source>
</evidence>
<accession>A0A4S4BJQ1</accession>
<keyword evidence="3" id="KW-1003">Cell membrane</keyword>
<comment type="caution">
    <text evidence="17">The sequence shown here is derived from an EMBL/GenBank/DDBJ whole genome shotgun (WGS) entry which is preliminary data.</text>
</comment>
<reference evidence="17 18" key="1">
    <citation type="submission" date="2019-04" db="EMBL/GenBank/DDBJ databases">
        <title>Cohnella sp. nov. isolated from preserved vegetables.</title>
        <authorList>
            <person name="Lin S.-Y."/>
            <person name="Hung M.-H."/>
            <person name="Young C.-C."/>
        </authorList>
    </citation>
    <scope>NUCLEOTIDE SEQUENCE [LARGE SCALE GENOMIC DNA]</scope>
    <source>
        <strain evidence="17 18">CC-MHH1044</strain>
    </source>
</reference>
<evidence type="ECO:0000256" key="10">
    <source>
        <dbReference type="ARBA" id="ARBA00022989"/>
    </source>
</evidence>
<keyword evidence="13" id="KW-1015">Disulfide bond</keyword>
<evidence type="ECO:0000313" key="18">
    <source>
        <dbReference type="Proteomes" id="UP000310636"/>
    </source>
</evidence>
<dbReference type="EMBL" id="SSOB01000047">
    <property type="protein sequence ID" value="THF73942.1"/>
    <property type="molecule type" value="Genomic_DNA"/>
</dbReference>
<keyword evidence="10" id="KW-1133">Transmembrane helix</keyword>
<keyword evidence="6" id="KW-0732">Signal</keyword>
<sequence>MRVYGTGLINGGAVIYTDYGSTVWSQYVTYIKKTSTHVTYVVDIPYATSIAEFCWHANNAVTQTFEYETISKLGDRALVAGGGGGSSHNSNGLGGYGGGANGGTGSSSGATGAGGTQTAGYLLGFGAPAPAHGGGGGGGYYGGKAGAAYSPDHSGGGGGSGYIGGVTSGSTIAGNASMPSPDGATETGHSGNGVIIITAPAADTGAEYITNTILIPQSAEPPPEAYIYTPIAYDPTSEVKIPGGGTYKPGNFVNLDYGFQLYFPNIGDFYGNGAQGIARTSEIEGKGFTNAMSTTEWTKAKSVQFQFIVIYNNHTYLPNEWIDLDVSREYFDFYVPLAASEYASALVQFKSIAINGTDDQNDAPLNKTRYTNQAARHSALKRYNVDVVGNIGNMVIEDTGDFRFSNFFKQAVTPTQWLVKGVVKKVDPTKQNNIMGDTYDLHGRTASTSTQFLNTFGLLPHLQQLPVELPLSPEKNNIDALKRQPMRMGYNVLADIQTTGNYYDSLQILPYYYRLDLKTGTFTPVDVYMNISGSYKVINKFGAAVSGWDSSSVYPYVYALNWEDEKARRNYSAGEQEATDSAIALAASQFSLDTTGVGKTAGPSGSSYRYGTAQVMSLTGRNRTFIGNDETYGESKNPDMRLSAAMFNIQAQRWHFTYGLPSSAVAVKSGEPITQANINAYRTNTSVIVMAANIKSIGDVWALDYKMSGGNNPIQIAGTSYSTSSIPYPVISVFSINKSSADDLEVSGTH</sequence>
<evidence type="ECO:0000256" key="5">
    <source>
        <dbReference type="ARBA" id="ARBA00022692"/>
    </source>
</evidence>
<dbReference type="Pfam" id="PF12810">
    <property type="entry name" value="ALK_LTK_GRD"/>
    <property type="match status" value="1"/>
</dbReference>
<dbReference type="OrthoDB" id="2480873at2"/>
<name>A0A4S4BJQ1_9BACL</name>
<dbReference type="GO" id="GO:0005886">
    <property type="term" value="C:plasma membrane"/>
    <property type="evidence" value="ECO:0007669"/>
    <property type="project" value="UniProtKB-SubCell"/>
</dbReference>
<organism evidence="17 18">
    <name type="scientific">Cohnella fermenti</name>
    <dbReference type="NCBI Taxonomy" id="2565925"/>
    <lineage>
        <taxon>Bacteria</taxon>
        <taxon>Bacillati</taxon>
        <taxon>Bacillota</taxon>
        <taxon>Bacilli</taxon>
        <taxon>Bacillales</taxon>
        <taxon>Paenibacillaceae</taxon>
        <taxon>Cohnella</taxon>
    </lineage>
</organism>
<dbReference type="InterPro" id="IPR055163">
    <property type="entry name" value="ALK/LTK-like_GRD"/>
</dbReference>
<evidence type="ECO:0000256" key="3">
    <source>
        <dbReference type="ARBA" id="ARBA00022475"/>
    </source>
</evidence>
<dbReference type="AlphaFoldDB" id="A0A4S4BJQ1"/>
<gene>
    <name evidence="17" type="ORF">E6C55_27115</name>
</gene>
<dbReference type="GO" id="GO:0004714">
    <property type="term" value="F:transmembrane receptor protein tyrosine kinase activity"/>
    <property type="evidence" value="ECO:0007669"/>
    <property type="project" value="UniProtKB-EC"/>
</dbReference>
<keyword evidence="4" id="KW-0808">Transferase</keyword>
<keyword evidence="18" id="KW-1185">Reference proteome</keyword>